<proteinExistence type="predicted"/>
<protein>
    <recommendedName>
        <fullName evidence="4">Integral membrane protein</fullName>
    </recommendedName>
</protein>
<feature type="transmembrane region" description="Helical" evidence="1">
    <location>
        <begin position="84"/>
        <end position="103"/>
    </location>
</feature>
<organism evidence="2 3">
    <name type="scientific">Streptacidiphilus cavernicola</name>
    <dbReference type="NCBI Taxonomy" id="3342716"/>
    <lineage>
        <taxon>Bacteria</taxon>
        <taxon>Bacillati</taxon>
        <taxon>Actinomycetota</taxon>
        <taxon>Actinomycetes</taxon>
        <taxon>Kitasatosporales</taxon>
        <taxon>Streptomycetaceae</taxon>
        <taxon>Streptacidiphilus</taxon>
    </lineage>
</organism>
<dbReference type="Proteomes" id="UP001592531">
    <property type="component" value="Unassembled WGS sequence"/>
</dbReference>
<keyword evidence="1" id="KW-0472">Membrane</keyword>
<evidence type="ECO:0000313" key="3">
    <source>
        <dbReference type="Proteomes" id="UP001592531"/>
    </source>
</evidence>
<feature type="transmembrane region" description="Helical" evidence="1">
    <location>
        <begin position="48"/>
        <end position="72"/>
    </location>
</feature>
<dbReference type="RefSeq" id="WP_380534742.1">
    <property type="nucleotide sequence ID" value="NZ_JBHFAB010000006.1"/>
</dbReference>
<reference evidence="2 3" key="1">
    <citation type="submission" date="2024-09" db="EMBL/GenBank/DDBJ databases">
        <authorList>
            <person name="Lee S.D."/>
        </authorList>
    </citation>
    <scope>NUCLEOTIDE SEQUENCE [LARGE SCALE GENOMIC DNA]</scope>
    <source>
        <strain evidence="2 3">N8-3</strain>
    </source>
</reference>
<evidence type="ECO:0008006" key="4">
    <source>
        <dbReference type="Google" id="ProtNLM"/>
    </source>
</evidence>
<keyword evidence="3" id="KW-1185">Reference proteome</keyword>
<dbReference type="EMBL" id="JBHFAB010000006">
    <property type="protein sequence ID" value="MFC1417006.1"/>
    <property type="molecule type" value="Genomic_DNA"/>
</dbReference>
<sequence>MRIWAAFGAALLLLLEALVTTVLALVLGLGIKRQNMSLAGLAPSGMALGVWVGLGALAGFLVLVALLLAFTGARRRAMGRPTRILLIVCAVLHALLAAVTLALSGVLAFVVLIVTLGFLVLLIQLGPAQPDAAPTPAR</sequence>
<evidence type="ECO:0000256" key="1">
    <source>
        <dbReference type="SAM" id="Phobius"/>
    </source>
</evidence>
<keyword evidence="1" id="KW-0812">Transmembrane</keyword>
<comment type="caution">
    <text evidence="2">The sequence shown here is derived from an EMBL/GenBank/DDBJ whole genome shotgun (WGS) entry which is preliminary data.</text>
</comment>
<name>A0ABV6VTU4_9ACTN</name>
<feature type="transmembrane region" description="Helical" evidence="1">
    <location>
        <begin position="109"/>
        <end position="128"/>
    </location>
</feature>
<accession>A0ABV6VTU4</accession>
<gene>
    <name evidence="2" type="ORF">ACEZDE_10155</name>
</gene>
<evidence type="ECO:0000313" key="2">
    <source>
        <dbReference type="EMBL" id="MFC1417006.1"/>
    </source>
</evidence>
<keyword evidence="1" id="KW-1133">Transmembrane helix</keyword>